<evidence type="ECO:0000313" key="3">
    <source>
        <dbReference type="EMBL" id="WAP68431.1"/>
    </source>
</evidence>
<feature type="transmembrane region" description="Helical" evidence="1">
    <location>
        <begin position="51"/>
        <end position="72"/>
    </location>
</feature>
<dbReference type="Pfam" id="PF00211">
    <property type="entry name" value="Guanylate_cyc"/>
    <property type="match status" value="1"/>
</dbReference>
<keyword evidence="1" id="KW-0472">Membrane</keyword>
<dbReference type="InterPro" id="IPR029787">
    <property type="entry name" value="Nucleotide_cyclase"/>
</dbReference>
<feature type="transmembrane region" description="Helical" evidence="1">
    <location>
        <begin position="27"/>
        <end position="45"/>
    </location>
</feature>
<dbReference type="PROSITE" id="PS50125">
    <property type="entry name" value="GUANYLATE_CYCLASE_2"/>
    <property type="match status" value="1"/>
</dbReference>
<proteinExistence type="predicted"/>
<gene>
    <name evidence="3" type="ORF">OH818_24460</name>
</gene>
<protein>
    <submittedName>
        <fullName evidence="3">Adenylate/guanylate cyclase domain-containing protein</fullName>
    </submittedName>
</protein>
<feature type="domain" description="Guanylate cyclase" evidence="2">
    <location>
        <begin position="236"/>
        <end position="368"/>
    </location>
</feature>
<dbReference type="PANTHER" id="PTHR43081">
    <property type="entry name" value="ADENYLATE CYCLASE, TERMINAL-DIFFERENTIATION SPECIFIC-RELATED"/>
    <property type="match status" value="1"/>
</dbReference>
<dbReference type="Proteomes" id="UP001164020">
    <property type="component" value="Chromosome"/>
</dbReference>
<organism evidence="3 4">
    <name type="scientific">Jiella pelagia</name>
    <dbReference type="NCBI Taxonomy" id="2986949"/>
    <lineage>
        <taxon>Bacteria</taxon>
        <taxon>Pseudomonadati</taxon>
        <taxon>Pseudomonadota</taxon>
        <taxon>Alphaproteobacteria</taxon>
        <taxon>Hyphomicrobiales</taxon>
        <taxon>Aurantimonadaceae</taxon>
        <taxon>Jiella</taxon>
    </lineage>
</organism>
<dbReference type="InterPro" id="IPR001054">
    <property type="entry name" value="A/G_cyclase"/>
</dbReference>
<dbReference type="EMBL" id="CP114029">
    <property type="protein sequence ID" value="WAP68431.1"/>
    <property type="molecule type" value="Genomic_DNA"/>
</dbReference>
<feature type="transmembrane region" description="Helical" evidence="1">
    <location>
        <begin position="103"/>
        <end position="123"/>
    </location>
</feature>
<dbReference type="Gene3D" id="3.30.70.1230">
    <property type="entry name" value="Nucleotide cyclase"/>
    <property type="match status" value="1"/>
</dbReference>
<feature type="transmembrane region" description="Helical" evidence="1">
    <location>
        <begin position="175"/>
        <end position="196"/>
    </location>
</feature>
<dbReference type="PANTHER" id="PTHR43081:SF1">
    <property type="entry name" value="ADENYLATE CYCLASE, TERMINAL-DIFFERENTIATION SPECIFIC"/>
    <property type="match status" value="1"/>
</dbReference>
<keyword evidence="1" id="KW-0812">Transmembrane</keyword>
<keyword evidence="4" id="KW-1185">Reference proteome</keyword>
<name>A0ABY7BX88_9HYPH</name>
<reference evidence="3" key="1">
    <citation type="submission" date="2022-12" db="EMBL/GenBank/DDBJ databases">
        <title>Jiella pelagia sp. nov., isolated from phosphonate enriched culture of Northwest Pacific surface seawater.</title>
        <authorList>
            <person name="Shin D.Y."/>
            <person name="Hwang C.Y."/>
        </authorList>
    </citation>
    <scope>NUCLEOTIDE SEQUENCE</scope>
    <source>
        <strain evidence="3">HL-NP1</strain>
    </source>
</reference>
<dbReference type="SMART" id="SM00044">
    <property type="entry name" value="CYCc"/>
    <property type="match status" value="1"/>
</dbReference>
<feature type="transmembrane region" description="Helical" evidence="1">
    <location>
        <begin position="79"/>
        <end position="97"/>
    </location>
</feature>
<evidence type="ECO:0000259" key="2">
    <source>
        <dbReference type="PROSITE" id="PS50125"/>
    </source>
</evidence>
<accession>A0ABY7BX88</accession>
<sequence>MAVVDFAGEELDRTIIRVESRNEMRTVIWRFFALAVFAISVALEPDIESHGIHLILLAAYTGTSFTAVLLVATGAFRASFNWVYVFIDAVLVVYLAAEHMFIPGISVSDALATPSLAIAFVLLAHASMRMRVGPVLFFAAIVSLGSIVTGAMSLFADPYRLGLAQEDLQAASVRLLAFAAVAAIQIMLVVDIKRLVRSTLSKSSERANLARFFSPGTAELLASRGLGVGLARHEAAVMFLDIRGFTSLAEKMPLEEVASLLSDFRYRVVAMVSEYGGTIDKFIGDGVMVVFGFPASSQQDTANAFDCSQQLIQQLDAWSDRRVGSGEAALSFGIGLHHGSVIGGVIAAGAHNECTVLGDAVNLASRLQAMCRSLDADIVMSRAMAERLHEHRLDERWTVKSRARIPGRTGMSDVVYLPSSRARPAVPEMAGRGKVS</sequence>
<keyword evidence="1" id="KW-1133">Transmembrane helix</keyword>
<dbReference type="InterPro" id="IPR050697">
    <property type="entry name" value="Adenylyl/Guanylyl_Cyclase_3/4"/>
</dbReference>
<dbReference type="SUPFAM" id="SSF55073">
    <property type="entry name" value="Nucleotide cyclase"/>
    <property type="match status" value="1"/>
</dbReference>
<evidence type="ECO:0000313" key="4">
    <source>
        <dbReference type="Proteomes" id="UP001164020"/>
    </source>
</evidence>
<feature type="transmembrane region" description="Helical" evidence="1">
    <location>
        <begin position="135"/>
        <end position="155"/>
    </location>
</feature>
<evidence type="ECO:0000256" key="1">
    <source>
        <dbReference type="SAM" id="Phobius"/>
    </source>
</evidence>
<dbReference type="CDD" id="cd07302">
    <property type="entry name" value="CHD"/>
    <property type="match status" value="1"/>
</dbReference>
<dbReference type="RefSeq" id="WP_187391781.1">
    <property type="nucleotide sequence ID" value="NZ_CP114029.1"/>
</dbReference>